<name>A0ABW2TBA6_9ACTN</name>
<evidence type="ECO:0000259" key="2">
    <source>
        <dbReference type="Pfam" id="PF13462"/>
    </source>
</evidence>
<sequence length="195" mass="20294">MTARPHRPTRPARVPAGASTAGDGVAMGSGPVIVDVYIDFLCPFCKAFEEAAGPALARLVAGGAVSLVYHPMGFLDELSTDRYSSRASASSGCASDRGRFVEYAHALFADQPPEGGPGLTDDELVEVGRLAEITDPGFGGCVREGVYLDWAAHVTETAIERGVSATPTVLVQNVPVPANAQAILTAVLAVARSRR</sequence>
<dbReference type="SUPFAM" id="SSF52833">
    <property type="entry name" value="Thioredoxin-like"/>
    <property type="match status" value="1"/>
</dbReference>
<dbReference type="EMBL" id="JBHTEE010000001">
    <property type="protein sequence ID" value="MFC7605019.1"/>
    <property type="molecule type" value="Genomic_DNA"/>
</dbReference>
<feature type="compositionally biased region" description="Basic residues" evidence="1">
    <location>
        <begin position="1"/>
        <end position="10"/>
    </location>
</feature>
<dbReference type="InterPro" id="IPR012336">
    <property type="entry name" value="Thioredoxin-like_fold"/>
</dbReference>
<evidence type="ECO:0000256" key="1">
    <source>
        <dbReference type="SAM" id="MobiDB-lite"/>
    </source>
</evidence>
<dbReference type="Pfam" id="PF13462">
    <property type="entry name" value="Thioredoxin_4"/>
    <property type="match status" value="1"/>
</dbReference>
<gene>
    <name evidence="3" type="ORF">ACFQVD_33420</name>
</gene>
<dbReference type="RefSeq" id="WP_343962339.1">
    <property type="nucleotide sequence ID" value="NZ_BAAAGK010000007.1"/>
</dbReference>
<proteinExistence type="predicted"/>
<feature type="region of interest" description="Disordered" evidence="1">
    <location>
        <begin position="1"/>
        <end position="21"/>
    </location>
</feature>
<evidence type="ECO:0000313" key="4">
    <source>
        <dbReference type="Proteomes" id="UP001596514"/>
    </source>
</evidence>
<evidence type="ECO:0000313" key="3">
    <source>
        <dbReference type="EMBL" id="MFC7605019.1"/>
    </source>
</evidence>
<feature type="domain" description="Thioredoxin-like fold" evidence="2">
    <location>
        <begin position="30"/>
        <end position="176"/>
    </location>
</feature>
<organism evidence="3 4">
    <name type="scientific">Streptosporangium amethystogenes subsp. fukuiense</name>
    <dbReference type="NCBI Taxonomy" id="698418"/>
    <lineage>
        <taxon>Bacteria</taxon>
        <taxon>Bacillati</taxon>
        <taxon>Actinomycetota</taxon>
        <taxon>Actinomycetes</taxon>
        <taxon>Streptosporangiales</taxon>
        <taxon>Streptosporangiaceae</taxon>
        <taxon>Streptosporangium</taxon>
    </lineage>
</organism>
<dbReference type="Proteomes" id="UP001596514">
    <property type="component" value="Unassembled WGS sequence"/>
</dbReference>
<accession>A0ABW2TBA6</accession>
<protein>
    <submittedName>
        <fullName evidence="3">DsbA family protein</fullName>
    </submittedName>
</protein>
<comment type="caution">
    <text evidence="3">The sequence shown here is derived from an EMBL/GenBank/DDBJ whole genome shotgun (WGS) entry which is preliminary data.</text>
</comment>
<reference evidence="4" key="1">
    <citation type="journal article" date="2019" name="Int. J. Syst. Evol. Microbiol.">
        <title>The Global Catalogue of Microorganisms (GCM) 10K type strain sequencing project: providing services to taxonomists for standard genome sequencing and annotation.</title>
        <authorList>
            <consortium name="The Broad Institute Genomics Platform"/>
            <consortium name="The Broad Institute Genome Sequencing Center for Infectious Disease"/>
            <person name="Wu L."/>
            <person name="Ma J."/>
        </authorList>
    </citation>
    <scope>NUCLEOTIDE SEQUENCE [LARGE SCALE GENOMIC DNA]</scope>
    <source>
        <strain evidence="4">JCM 10083</strain>
    </source>
</reference>
<keyword evidence="4" id="KW-1185">Reference proteome</keyword>
<dbReference type="CDD" id="cd02972">
    <property type="entry name" value="DsbA_family"/>
    <property type="match status" value="1"/>
</dbReference>
<dbReference type="InterPro" id="IPR036249">
    <property type="entry name" value="Thioredoxin-like_sf"/>
</dbReference>
<dbReference type="Gene3D" id="3.40.30.10">
    <property type="entry name" value="Glutaredoxin"/>
    <property type="match status" value="1"/>
</dbReference>